<feature type="domain" description="A to I editase" evidence="1">
    <location>
        <begin position="58"/>
        <end position="264"/>
    </location>
</feature>
<reference evidence="2 3" key="1">
    <citation type="journal article" date="2011" name="Proc. Natl. Acad. Sci. U.S.A.">
        <title>Evolutionary erosion of yeast sex chromosomes by mating-type switching accidents.</title>
        <authorList>
            <person name="Gordon J.L."/>
            <person name="Armisen D."/>
            <person name="Proux-Wera E."/>
            <person name="Oheigeartaigh S.S."/>
            <person name="Byrne K.P."/>
            <person name="Wolfe K.H."/>
        </authorList>
    </citation>
    <scope>NUCLEOTIDE SEQUENCE [LARGE SCALE GENOMIC DNA]</scope>
    <source>
        <strain evidence="3">ATCC 22294 / BCRC 22015 / CBS 2517 / CECT 1963 / NBRC 1671 / NRRL Y-8276</strain>
    </source>
</reference>
<accession>H2B151</accession>
<dbReference type="FunCoup" id="H2B151">
    <property type="interactions" value="274"/>
</dbReference>
<dbReference type="InterPro" id="IPR042935">
    <property type="entry name" value="Tad1"/>
</dbReference>
<dbReference type="AlphaFoldDB" id="H2B151"/>
<dbReference type="OrthoDB" id="10268011at2759"/>
<dbReference type="STRING" id="1071382.H2B151"/>
<dbReference type="RefSeq" id="XP_003959486.1">
    <property type="nucleotide sequence ID" value="XM_003959437.1"/>
</dbReference>
<dbReference type="GO" id="GO:0002100">
    <property type="term" value="P:tRNA wobble adenosine to inosine editing"/>
    <property type="evidence" value="ECO:0007669"/>
    <property type="project" value="InterPro"/>
</dbReference>
<dbReference type="InterPro" id="IPR002466">
    <property type="entry name" value="A_deamin"/>
</dbReference>
<dbReference type="Pfam" id="PF02137">
    <property type="entry name" value="A_deamin"/>
    <property type="match status" value="1"/>
</dbReference>
<dbReference type="Proteomes" id="UP000005220">
    <property type="component" value="Chromosome 10"/>
</dbReference>
<dbReference type="GO" id="GO:0003723">
    <property type="term" value="F:RNA binding"/>
    <property type="evidence" value="ECO:0007669"/>
    <property type="project" value="InterPro"/>
</dbReference>
<dbReference type="KEGG" id="kaf:KAFR_0J02870"/>
<dbReference type="InParanoid" id="H2B151"/>
<dbReference type="GeneID" id="13884000"/>
<organism evidence="2 3">
    <name type="scientific">Kazachstania africana (strain ATCC 22294 / BCRC 22015 / CBS 2517 / CECT 1963 / NBRC 1671 / NRRL Y-8276)</name>
    <name type="common">Yeast</name>
    <name type="synonym">Kluyveromyces africanus</name>
    <dbReference type="NCBI Taxonomy" id="1071382"/>
    <lineage>
        <taxon>Eukaryota</taxon>
        <taxon>Fungi</taxon>
        <taxon>Dikarya</taxon>
        <taxon>Ascomycota</taxon>
        <taxon>Saccharomycotina</taxon>
        <taxon>Saccharomycetes</taxon>
        <taxon>Saccharomycetales</taxon>
        <taxon>Saccharomycetaceae</taxon>
        <taxon>Kazachstania</taxon>
    </lineage>
</organism>
<dbReference type="GO" id="GO:0043829">
    <property type="term" value="F:tRNA-specific adenosine-37 deaminase activity"/>
    <property type="evidence" value="ECO:0007669"/>
    <property type="project" value="EnsemblFungi"/>
</dbReference>
<keyword evidence="3" id="KW-1185">Reference proteome</keyword>
<proteinExistence type="predicted"/>
<sequence>MNDSLGDEIAKLVYEEYDQLKASSKPVTRSNGTKEWTVLAAVVAINENADEKDLKLIAISTGVKAMPNARLDRSCGRILHDCHAEILALRGFNFVLLKNMQDLKNNETSSFLDKSAQGGKFRWKSKWKLALYVSRLPCGDASMDHLEDASELDIEMSEDDRLQYIDPGKSKILRGRMNFKRKGAVRTKPGRLDSDITLSKSCSDKLCIKQITSALNSLTWELMETPVYLKYLVIPELNDTDKKALIRCFHTRLCSSLDLISRFQFLTYQGSFTDDKTSDSQLPSATSFIKVFPSQEHTIEQAILNGVKNGFYTKLDKPLRRGCESILSRYSQWNLYKSLKSDVENGLSYLQFKAEQEQRRDLVENAKICLSHGSWIATLKDDCI</sequence>
<dbReference type="PROSITE" id="PS50141">
    <property type="entry name" value="A_DEAMIN_EDITASE"/>
    <property type="match status" value="1"/>
</dbReference>
<dbReference type="EMBL" id="HE650830">
    <property type="protein sequence ID" value="CCF60351.1"/>
    <property type="molecule type" value="Genomic_DNA"/>
</dbReference>
<dbReference type="PANTHER" id="PTHR47803">
    <property type="entry name" value="TRNA-SPECIFIC ADENOSINE DEAMINASE 1"/>
    <property type="match status" value="1"/>
</dbReference>
<protein>
    <recommendedName>
        <fullName evidence="1">A to I editase domain-containing protein</fullName>
    </recommendedName>
</protein>
<name>H2B151_KAZAF</name>
<evidence type="ECO:0000313" key="2">
    <source>
        <dbReference type="EMBL" id="CCF60351.1"/>
    </source>
</evidence>
<evidence type="ECO:0000313" key="3">
    <source>
        <dbReference type="Proteomes" id="UP000005220"/>
    </source>
</evidence>
<dbReference type="PANTHER" id="PTHR47803:SF1">
    <property type="entry name" value="TRNA-SPECIFIC ADENOSINE DEAMINASE 1"/>
    <property type="match status" value="1"/>
</dbReference>
<evidence type="ECO:0000259" key="1">
    <source>
        <dbReference type="PROSITE" id="PS50141"/>
    </source>
</evidence>
<dbReference type="HOGENOM" id="CLU_005382_5_0_1"/>
<dbReference type="SMART" id="SM00552">
    <property type="entry name" value="ADEAMc"/>
    <property type="match status" value="1"/>
</dbReference>
<dbReference type="eggNOG" id="KOG2777">
    <property type="taxonomic scope" value="Eukaryota"/>
</dbReference>
<gene>
    <name evidence="2" type="primary">KAFR0J02870</name>
    <name evidence="2" type="ORF">KAFR_0J02870</name>
</gene>